<dbReference type="InterPro" id="IPR043741">
    <property type="entry name" value="DUF5686"/>
</dbReference>
<keyword evidence="2" id="KW-1185">Reference proteome</keyword>
<dbReference type="RefSeq" id="WP_282592723.1">
    <property type="nucleotide sequence ID" value="NZ_JAPAAF010000029.1"/>
</dbReference>
<name>A0AA42CAX0_9BACT</name>
<gene>
    <name evidence="1" type="ORF">N2K84_15415</name>
</gene>
<dbReference type="GO" id="GO:0004180">
    <property type="term" value="F:carboxypeptidase activity"/>
    <property type="evidence" value="ECO:0007669"/>
    <property type="project" value="UniProtKB-KW"/>
</dbReference>
<dbReference type="Pfam" id="PF13715">
    <property type="entry name" value="CarbopepD_reg_2"/>
    <property type="match status" value="1"/>
</dbReference>
<evidence type="ECO:0000313" key="1">
    <source>
        <dbReference type="EMBL" id="MCW0484130.1"/>
    </source>
</evidence>
<accession>A0AA42CAX0</accession>
<evidence type="ECO:0000313" key="2">
    <source>
        <dbReference type="Proteomes" id="UP001163821"/>
    </source>
</evidence>
<organism evidence="1 2">
    <name type="scientific">Gaoshiqia sediminis</name>
    <dbReference type="NCBI Taxonomy" id="2986998"/>
    <lineage>
        <taxon>Bacteria</taxon>
        <taxon>Pseudomonadati</taxon>
        <taxon>Bacteroidota</taxon>
        <taxon>Bacteroidia</taxon>
        <taxon>Marinilabiliales</taxon>
        <taxon>Prolixibacteraceae</taxon>
        <taxon>Gaoshiqia</taxon>
    </lineage>
</organism>
<proteinExistence type="predicted"/>
<keyword evidence="1" id="KW-0645">Protease</keyword>
<dbReference type="EMBL" id="JAPAAF010000029">
    <property type="protein sequence ID" value="MCW0484130.1"/>
    <property type="molecule type" value="Genomic_DNA"/>
</dbReference>
<protein>
    <submittedName>
        <fullName evidence="1">DUF5686 and carboxypeptidase regulatory-like domain-containing protein</fullName>
    </submittedName>
</protein>
<reference evidence="1" key="1">
    <citation type="submission" date="2022-10" db="EMBL/GenBank/DDBJ databases">
        <title>Gaoshiqiia sediminis gen. nov., sp. nov., isolated from coastal sediment.</title>
        <authorList>
            <person name="Yu W.X."/>
            <person name="Mu D.S."/>
            <person name="Du J.Z."/>
            <person name="Liang Y.Q."/>
        </authorList>
    </citation>
    <scope>NUCLEOTIDE SEQUENCE</scope>
    <source>
        <strain evidence="1">A06</strain>
    </source>
</reference>
<dbReference type="Pfam" id="PF18939">
    <property type="entry name" value="DUF5686"/>
    <property type="match status" value="1"/>
</dbReference>
<keyword evidence="1" id="KW-0121">Carboxypeptidase</keyword>
<dbReference type="AlphaFoldDB" id="A0AA42CAX0"/>
<dbReference type="SUPFAM" id="SSF49464">
    <property type="entry name" value="Carboxypeptidase regulatory domain-like"/>
    <property type="match status" value="1"/>
</dbReference>
<keyword evidence="1" id="KW-0378">Hydrolase</keyword>
<comment type="caution">
    <text evidence="1">The sequence shown here is derived from an EMBL/GenBank/DDBJ whole genome shotgun (WGS) entry which is preliminary data.</text>
</comment>
<sequence length="840" mass="96882">MQKQSLSSGYLALRFIHLVILLLIGGKTFSQQSILSGTVTDSQTGEPIPYVNIVIKNSVTGTTTDTLGIYRMKYPASTDTLVFSAIGYRSSEKIIPRTILSSLSVQLKPETFDISEIKVAPDEGPMRRLFQQIQHNKDKNNPEQFTKYSYRKYTKWEYQINHVTDKIIESKPFRNNQQVFKTAPDSSRYLPLYFSEQLAFNEVQKNPPLQKSTVIADRTSGVGILNELEIAGYTSALDLEVNYYDNFINLFTQNFVSPIAGNGWFYYKYFLADSLLVNSHKIYRVNYQPRRTGENTLKGYFLVENQYYSIVEIDGDLSQTSNINFLKSLRLKSNYTFVNDTTPFFKRVQIDALFDYIPFKTQKPDAKRLSLFYTQTANIDQVTINPRDEIELSKPKARYETVKLPETHNRDSLFWAANRLEDLTEKEIMANRVIDSITQLKAIKRANNLARMSMTSYYDIGKIELGPFTSFFNTNKVENYHFFVGARTSEEISKNKMIWGGIGYGTRNKKVNGMLGFGYKFPTINRRVMKISYDDKMIRHGENEKILNLYENAFSPTENNLVSQLLKHDQLDEIYREQKLNAIYEHEWHPGLSQKLAFNYTKHESPEFYPFFRNDLPLNSVSAVEISIDTRWSREEKLIDNGFLRLYMGTEFPIVHVMIGGGQVFYADESNFYGKLGATVKQEINLGQSRFDYAVEAGAYLGKLPYTMLDIPRGNETFGWYSYDFNLLNYLEFVHDKYVHTYLEYHSNGFIFRRLPLLRKTGLREVFSSKMMIGTLSEKHQEVVAFPSAITNMKNPYVELGAGVENILSMFRVEAIWRVSPSSAIGAPSFGIRAKFEIGL</sequence>
<dbReference type="Gene3D" id="2.60.40.1120">
    <property type="entry name" value="Carboxypeptidase-like, regulatory domain"/>
    <property type="match status" value="1"/>
</dbReference>
<dbReference type="Proteomes" id="UP001163821">
    <property type="component" value="Unassembled WGS sequence"/>
</dbReference>
<dbReference type="InterPro" id="IPR008969">
    <property type="entry name" value="CarboxyPept-like_regulatory"/>
</dbReference>